<dbReference type="SUPFAM" id="SSF48498">
    <property type="entry name" value="Tetracyclin repressor-like, C-terminal domain"/>
    <property type="match status" value="1"/>
</dbReference>
<dbReference type="GO" id="GO:0000976">
    <property type="term" value="F:transcription cis-regulatory region binding"/>
    <property type="evidence" value="ECO:0007669"/>
    <property type="project" value="TreeGrafter"/>
</dbReference>
<dbReference type="PROSITE" id="PS50977">
    <property type="entry name" value="HTH_TETR_2"/>
    <property type="match status" value="1"/>
</dbReference>
<dbReference type="RefSeq" id="WP_319943279.1">
    <property type="nucleotide sequence ID" value="NZ_WEGI01000009.1"/>
</dbReference>
<dbReference type="Pfam" id="PF00440">
    <property type="entry name" value="TetR_N"/>
    <property type="match status" value="1"/>
</dbReference>
<evidence type="ECO:0000313" key="4">
    <source>
        <dbReference type="EMBL" id="MQY28587.1"/>
    </source>
</evidence>
<dbReference type="GO" id="GO:0003700">
    <property type="term" value="F:DNA-binding transcription factor activity"/>
    <property type="evidence" value="ECO:0007669"/>
    <property type="project" value="TreeGrafter"/>
</dbReference>
<dbReference type="PRINTS" id="PR00455">
    <property type="entry name" value="HTHTETR"/>
</dbReference>
<keyword evidence="5" id="KW-1185">Reference proteome</keyword>
<accession>A0A7K0DST9</accession>
<gene>
    <name evidence="4" type="ORF">NRB56_41710</name>
</gene>
<feature type="domain" description="HTH tetR-type" evidence="3">
    <location>
        <begin position="15"/>
        <end position="74"/>
    </location>
</feature>
<dbReference type="Pfam" id="PF17933">
    <property type="entry name" value="TetR_C_25"/>
    <property type="match status" value="1"/>
</dbReference>
<reference evidence="4 5" key="1">
    <citation type="submission" date="2019-10" db="EMBL/GenBank/DDBJ databases">
        <title>Nocardia macrotermitis sp. nov. and Nocardia aurantia sp. nov., isolated from the gut of fungus growing-termite Macrotermes natalensis.</title>
        <authorList>
            <person name="Benndorf R."/>
            <person name="Schwitalla J."/>
            <person name="Martin K."/>
            <person name="De Beer W."/>
            <person name="Kaster A.-K."/>
            <person name="Vollmers J."/>
            <person name="Poulsen M."/>
            <person name="Beemelmanns C."/>
        </authorList>
    </citation>
    <scope>NUCLEOTIDE SEQUENCE [LARGE SCALE GENOMIC DNA]</scope>
    <source>
        <strain evidence="4 5">RB56</strain>
    </source>
</reference>
<proteinExistence type="predicted"/>
<dbReference type="SUPFAM" id="SSF46689">
    <property type="entry name" value="Homeodomain-like"/>
    <property type="match status" value="1"/>
</dbReference>
<dbReference type="InterPro" id="IPR001647">
    <property type="entry name" value="HTH_TetR"/>
</dbReference>
<evidence type="ECO:0000256" key="2">
    <source>
        <dbReference type="PROSITE-ProRule" id="PRU00335"/>
    </source>
</evidence>
<dbReference type="Gene3D" id="1.10.357.10">
    <property type="entry name" value="Tetracycline Repressor, domain 2"/>
    <property type="match status" value="1"/>
</dbReference>
<dbReference type="Proteomes" id="UP000431401">
    <property type="component" value="Unassembled WGS sequence"/>
</dbReference>
<comment type="caution">
    <text evidence="4">The sequence shown here is derived from an EMBL/GenBank/DDBJ whole genome shotgun (WGS) entry which is preliminary data.</text>
</comment>
<keyword evidence="1 2" id="KW-0238">DNA-binding</keyword>
<dbReference type="AlphaFoldDB" id="A0A7K0DST9"/>
<evidence type="ECO:0000313" key="5">
    <source>
        <dbReference type="Proteomes" id="UP000431401"/>
    </source>
</evidence>
<dbReference type="InterPro" id="IPR036271">
    <property type="entry name" value="Tet_transcr_reg_TetR-rel_C_sf"/>
</dbReference>
<dbReference type="InterPro" id="IPR050109">
    <property type="entry name" value="HTH-type_TetR-like_transc_reg"/>
</dbReference>
<organism evidence="4 5">
    <name type="scientific">Nocardia aurantia</name>
    <dbReference type="NCBI Taxonomy" id="2585199"/>
    <lineage>
        <taxon>Bacteria</taxon>
        <taxon>Bacillati</taxon>
        <taxon>Actinomycetota</taxon>
        <taxon>Actinomycetes</taxon>
        <taxon>Mycobacteriales</taxon>
        <taxon>Nocardiaceae</taxon>
        <taxon>Nocardia</taxon>
    </lineage>
</organism>
<dbReference type="PANTHER" id="PTHR30055:SF146">
    <property type="entry name" value="HTH-TYPE TRANSCRIPTIONAL DUAL REGULATOR CECR"/>
    <property type="match status" value="1"/>
</dbReference>
<evidence type="ECO:0000259" key="3">
    <source>
        <dbReference type="PROSITE" id="PS50977"/>
    </source>
</evidence>
<dbReference type="InterPro" id="IPR009057">
    <property type="entry name" value="Homeodomain-like_sf"/>
</dbReference>
<dbReference type="PANTHER" id="PTHR30055">
    <property type="entry name" value="HTH-TYPE TRANSCRIPTIONAL REGULATOR RUTR"/>
    <property type="match status" value="1"/>
</dbReference>
<dbReference type="EMBL" id="WEGI01000009">
    <property type="protein sequence ID" value="MQY28587.1"/>
    <property type="molecule type" value="Genomic_DNA"/>
</dbReference>
<feature type="DNA-binding region" description="H-T-H motif" evidence="2">
    <location>
        <begin position="37"/>
        <end position="56"/>
    </location>
</feature>
<evidence type="ECO:0000256" key="1">
    <source>
        <dbReference type="ARBA" id="ARBA00023125"/>
    </source>
</evidence>
<dbReference type="InterPro" id="IPR041484">
    <property type="entry name" value="TetR_C_25"/>
</dbReference>
<protein>
    <recommendedName>
        <fullName evidence="3">HTH tetR-type domain-containing protein</fullName>
    </recommendedName>
</protein>
<name>A0A7K0DST9_9NOCA</name>
<sequence>MFKGAAVPERSADELNTRARIRDAAITVFGDEGFGVGVRAIATAAGVSPGLVNHHFGSKDGLREACDDHVREVIRKSKLEYMQRPSPTGLLQSLAEIEEYAPYLAYLRRSFAAGGALMVDMFEHMTADVEDYLAAGIASGVLKPLRDPKATARYIAYQNGGGFFLFLQVLEARQGGPLDFRSALREYADRMMLPALEIYTNGLLTDSMMLDTMLGEQ</sequence>